<evidence type="ECO:0000313" key="11">
    <source>
        <dbReference type="WBParaSite" id="maker-uti_cns_0003723-snap-gene-0.7-mRNA-1"/>
    </source>
</evidence>
<reference evidence="11" key="1">
    <citation type="submission" date="2016-11" db="UniProtKB">
        <authorList>
            <consortium name="WormBaseParasite"/>
        </authorList>
    </citation>
    <scope>IDENTIFICATION</scope>
</reference>
<dbReference type="SMART" id="SM01189">
    <property type="entry name" value="ELM2"/>
    <property type="match status" value="1"/>
</dbReference>
<evidence type="ECO:0000259" key="9">
    <source>
        <dbReference type="PROSITE" id="PS51293"/>
    </source>
</evidence>
<feature type="domain" description="BAH" evidence="7">
    <location>
        <begin position="53"/>
        <end position="194"/>
    </location>
</feature>
<dbReference type="PANTHER" id="PTHR10865:SF29">
    <property type="entry name" value="METASTASIS ASSOCIATED 1-LIKE, ISOFORM D"/>
    <property type="match status" value="1"/>
</dbReference>
<dbReference type="CDD" id="cd11661">
    <property type="entry name" value="SANT_MTA3_like"/>
    <property type="match status" value="1"/>
</dbReference>
<dbReference type="GO" id="GO:0003713">
    <property type="term" value="F:transcription coactivator activity"/>
    <property type="evidence" value="ECO:0007669"/>
    <property type="project" value="TreeGrafter"/>
</dbReference>
<dbReference type="InterPro" id="IPR017884">
    <property type="entry name" value="SANT_dom"/>
</dbReference>
<name>A0A1I8GYV5_9PLAT</name>
<keyword evidence="1" id="KW-0479">Metal-binding</keyword>
<dbReference type="PROSITE" id="PS51293">
    <property type="entry name" value="SANT"/>
    <property type="match status" value="1"/>
</dbReference>
<feature type="region of interest" description="Disordered" evidence="6">
    <location>
        <begin position="592"/>
        <end position="612"/>
    </location>
</feature>
<dbReference type="Pfam" id="PF01426">
    <property type="entry name" value="BAH"/>
    <property type="match status" value="1"/>
</dbReference>
<evidence type="ECO:0000259" key="7">
    <source>
        <dbReference type="PROSITE" id="PS51038"/>
    </source>
</evidence>
<feature type="domain" description="ELM2" evidence="8">
    <location>
        <begin position="195"/>
        <end position="303"/>
    </location>
</feature>
<feature type="domain" description="SANT" evidence="9">
    <location>
        <begin position="309"/>
        <end position="361"/>
    </location>
</feature>
<dbReference type="GO" id="GO:0008270">
    <property type="term" value="F:zinc ion binding"/>
    <property type="evidence" value="ECO:0007669"/>
    <property type="project" value="UniProtKB-KW"/>
</dbReference>
<evidence type="ECO:0000256" key="6">
    <source>
        <dbReference type="SAM" id="MobiDB-lite"/>
    </source>
</evidence>
<dbReference type="PROSITE" id="PS51038">
    <property type="entry name" value="BAH"/>
    <property type="match status" value="1"/>
</dbReference>
<keyword evidence="3" id="KW-0862">Zinc</keyword>
<dbReference type="SUPFAM" id="SSF46689">
    <property type="entry name" value="Homeodomain-like"/>
    <property type="match status" value="1"/>
</dbReference>
<dbReference type="InterPro" id="IPR009057">
    <property type="entry name" value="Homeodomain-like_sf"/>
</dbReference>
<dbReference type="Gene3D" id="4.10.1240.50">
    <property type="match status" value="1"/>
</dbReference>
<accession>A0A1I8GYV5</accession>
<protein>
    <submittedName>
        <fullName evidence="11">Arginine-glutamic acid dipeptide repeats protein</fullName>
    </submittedName>
</protein>
<dbReference type="Gene3D" id="1.10.10.60">
    <property type="entry name" value="Homeodomain-like"/>
    <property type="match status" value="1"/>
</dbReference>
<dbReference type="InterPro" id="IPR040138">
    <property type="entry name" value="MIER/MTA"/>
</dbReference>
<feature type="compositionally biased region" description="Low complexity" evidence="6">
    <location>
        <begin position="544"/>
        <end position="553"/>
    </location>
</feature>
<feature type="compositionally biased region" description="Acidic residues" evidence="6">
    <location>
        <begin position="517"/>
        <end position="539"/>
    </location>
</feature>
<keyword evidence="10" id="KW-1185">Reference proteome</keyword>
<keyword evidence="2" id="KW-0863">Zinc-finger</keyword>
<keyword evidence="4" id="KW-0238">DNA-binding</keyword>
<sequence>METEEAAASSGTAAAPANSNSASSKDVRRSNRGKGKLERGSEDKIETYKVAGVEYTAGECCYIEDVNRGGNEPYLISIIEEFRITRRDTTNVHVRTYYRLHDVPDASYQALRDRESEGFTGCRDDLFPNREIKFRELFISDVSEAFPTAWLRGKCSVIHYPDLRSAVTNFKLEPDTFFYIFTYNPETRRLSSTKAEIHVGPSYQAELPDYQSELPHMHAIADETGRVWETQRWLPDQLDDEELSMYVKAARSLAAFSGFCDLGSAQEGQTSADMDRTAQLAMDVLHDLDYDVRLALKVLVRNPQLGESAGPTGWTHECVRKFQKGIRQYGKNFFRIRRELFPERRVSQLVEFYYLWKKSSSCPPSVRSVRRANNTNSSSANAAAAAAASAAAVGAASSSTISAAAAATAASNGGCNSPAPSCSSRSCASNKDDDATMLEDGSGGGGAASGAAAAGVGDDDNSCLTTVPANCRNCDRSLEEAAGSAVAGSGGARDPLCPECRLFYQKYGEDRPCGRSDDEDEDEDDTSADDSTEDEEEEDDGRRSSSSSGSCSEVKSSAPGPAASTDVEASTVATASTVQSSAVLAKLTTATTTTSTAAAAVSSSNASGAAAA</sequence>
<feature type="compositionally biased region" description="Low complexity" evidence="6">
    <location>
        <begin position="1"/>
        <end position="24"/>
    </location>
</feature>
<dbReference type="Gene3D" id="2.30.30.490">
    <property type="match status" value="1"/>
</dbReference>
<dbReference type="Proteomes" id="UP000095280">
    <property type="component" value="Unplaced"/>
</dbReference>
<dbReference type="GO" id="GO:0016581">
    <property type="term" value="C:NuRD complex"/>
    <property type="evidence" value="ECO:0007669"/>
    <property type="project" value="TreeGrafter"/>
</dbReference>
<proteinExistence type="predicted"/>
<dbReference type="Pfam" id="PF01448">
    <property type="entry name" value="ELM2"/>
    <property type="match status" value="1"/>
</dbReference>
<feature type="compositionally biased region" description="Low complexity" evidence="6">
    <location>
        <begin position="562"/>
        <end position="578"/>
    </location>
</feature>
<dbReference type="AlphaFoldDB" id="A0A1I8GYV5"/>
<feature type="compositionally biased region" description="Basic and acidic residues" evidence="6">
    <location>
        <begin position="25"/>
        <end position="40"/>
    </location>
</feature>
<keyword evidence="5" id="KW-0539">Nucleus</keyword>
<dbReference type="GO" id="GO:0042826">
    <property type="term" value="F:histone deacetylase binding"/>
    <property type="evidence" value="ECO:0007669"/>
    <property type="project" value="TreeGrafter"/>
</dbReference>
<dbReference type="InterPro" id="IPR043151">
    <property type="entry name" value="BAH_sf"/>
</dbReference>
<evidence type="ECO:0000256" key="1">
    <source>
        <dbReference type="ARBA" id="ARBA00022723"/>
    </source>
</evidence>
<dbReference type="GO" id="GO:0003714">
    <property type="term" value="F:transcription corepressor activity"/>
    <property type="evidence" value="ECO:0007669"/>
    <property type="project" value="TreeGrafter"/>
</dbReference>
<dbReference type="InterPro" id="IPR001025">
    <property type="entry name" value="BAH_dom"/>
</dbReference>
<dbReference type="InterPro" id="IPR000949">
    <property type="entry name" value="ELM2_dom"/>
</dbReference>
<feature type="region of interest" description="Disordered" evidence="6">
    <location>
        <begin position="510"/>
        <end position="578"/>
    </location>
</feature>
<dbReference type="SMART" id="SM00439">
    <property type="entry name" value="BAH"/>
    <property type="match status" value="1"/>
</dbReference>
<evidence type="ECO:0000256" key="4">
    <source>
        <dbReference type="ARBA" id="ARBA00023125"/>
    </source>
</evidence>
<dbReference type="WBParaSite" id="maker-uti_cns_0003723-snap-gene-0.7-mRNA-1">
    <property type="protein sequence ID" value="maker-uti_cns_0003723-snap-gene-0.7-mRNA-1"/>
    <property type="gene ID" value="maker-uti_cns_0003723-snap-gene-0.7"/>
</dbReference>
<dbReference type="GO" id="GO:0000122">
    <property type="term" value="P:negative regulation of transcription by RNA polymerase II"/>
    <property type="evidence" value="ECO:0007669"/>
    <property type="project" value="TreeGrafter"/>
</dbReference>
<evidence type="ECO:0000256" key="3">
    <source>
        <dbReference type="ARBA" id="ARBA00022833"/>
    </source>
</evidence>
<evidence type="ECO:0000259" key="8">
    <source>
        <dbReference type="PROSITE" id="PS51156"/>
    </source>
</evidence>
<dbReference type="GO" id="GO:0003677">
    <property type="term" value="F:DNA binding"/>
    <property type="evidence" value="ECO:0007669"/>
    <property type="project" value="UniProtKB-KW"/>
</dbReference>
<dbReference type="GO" id="GO:0003682">
    <property type="term" value="F:chromatin binding"/>
    <property type="evidence" value="ECO:0007669"/>
    <property type="project" value="InterPro"/>
</dbReference>
<dbReference type="PROSITE" id="PS51156">
    <property type="entry name" value="ELM2"/>
    <property type="match status" value="1"/>
</dbReference>
<evidence type="ECO:0000256" key="2">
    <source>
        <dbReference type="ARBA" id="ARBA00022771"/>
    </source>
</evidence>
<dbReference type="PANTHER" id="PTHR10865">
    <property type="entry name" value="METASTASIS-ASSOCIATED PROTEIN AND MESODERM INDUCTION EARLY RESPONSE PROTEIN"/>
    <property type="match status" value="1"/>
</dbReference>
<dbReference type="FunFam" id="1.10.10.60:FF:000012">
    <property type="entry name" value="Metastasis-associated 1 family, member 3"/>
    <property type="match status" value="1"/>
</dbReference>
<organism evidence="10 11">
    <name type="scientific">Macrostomum lignano</name>
    <dbReference type="NCBI Taxonomy" id="282301"/>
    <lineage>
        <taxon>Eukaryota</taxon>
        <taxon>Metazoa</taxon>
        <taxon>Spiralia</taxon>
        <taxon>Lophotrochozoa</taxon>
        <taxon>Platyhelminthes</taxon>
        <taxon>Rhabditophora</taxon>
        <taxon>Macrostomorpha</taxon>
        <taxon>Macrostomida</taxon>
        <taxon>Macrostomidae</taxon>
        <taxon>Macrostomum</taxon>
    </lineage>
</organism>
<feature type="region of interest" description="Disordered" evidence="6">
    <location>
        <begin position="433"/>
        <end position="459"/>
    </location>
</feature>
<evidence type="ECO:0000313" key="10">
    <source>
        <dbReference type="Proteomes" id="UP000095280"/>
    </source>
</evidence>
<feature type="region of interest" description="Disordered" evidence="6">
    <location>
        <begin position="1"/>
        <end position="40"/>
    </location>
</feature>
<evidence type="ECO:0000256" key="5">
    <source>
        <dbReference type="ARBA" id="ARBA00023242"/>
    </source>
</evidence>
<dbReference type="SMART" id="SM00717">
    <property type="entry name" value="SANT"/>
    <property type="match status" value="1"/>
</dbReference>
<dbReference type="InterPro" id="IPR001005">
    <property type="entry name" value="SANT/Myb"/>
</dbReference>